<reference evidence="1 2" key="1">
    <citation type="submission" date="2019-11" db="EMBL/GenBank/DDBJ databases">
        <title>Comparative genomics of hydrocarbon-degrading Desulfosarcina strains.</title>
        <authorList>
            <person name="Watanabe M."/>
            <person name="Kojima H."/>
            <person name="Fukui M."/>
        </authorList>
    </citation>
    <scope>NUCLEOTIDE SEQUENCE [LARGE SCALE GENOMIC DNA]</scope>
    <source>
        <strain evidence="2">oXyS1</strain>
    </source>
</reference>
<dbReference type="Gene3D" id="3.40.50.2000">
    <property type="entry name" value="Glycogen Phosphorylase B"/>
    <property type="match status" value="1"/>
</dbReference>
<dbReference type="SUPFAM" id="SSF53756">
    <property type="entry name" value="UDP-Glycosyltransferase/glycogen phosphorylase"/>
    <property type="match status" value="1"/>
</dbReference>
<sequence length="228" mass="25652">MKKEELDILSFFDKIVVTSISEKAHLAKIKNISYKIKYLNPVFIDTHHNRSMRTDTCDYDFGFIGSRSIFNIEGLLFFKKKILPILQSAKIAFSCLIAGSVCSAAETIFSSDDNFQYVKYVNMIEEFYNSVKIVFIPLLSGSGISIKMLEALGHRRPVISTTIGARGLDLIPGHDVLVEDDPQIFAKEMLRLLNNSPLRNQLSANAATTIVTKYGLDTYHKNLHAILL</sequence>
<accession>A0A5K8A348</accession>
<name>A0A5K8A348_9BACT</name>
<gene>
    <name evidence="1" type="ORF">DSCOOX_00970</name>
</gene>
<organism evidence="1 2">
    <name type="scientific">Desulfosarcina ovata subsp. ovata</name>
    <dbReference type="NCBI Taxonomy" id="2752305"/>
    <lineage>
        <taxon>Bacteria</taxon>
        <taxon>Pseudomonadati</taxon>
        <taxon>Thermodesulfobacteriota</taxon>
        <taxon>Desulfobacteria</taxon>
        <taxon>Desulfobacterales</taxon>
        <taxon>Desulfosarcinaceae</taxon>
        <taxon>Desulfosarcina</taxon>
    </lineage>
</organism>
<dbReference type="Proteomes" id="UP000422108">
    <property type="component" value="Chromosome"/>
</dbReference>
<evidence type="ECO:0000313" key="2">
    <source>
        <dbReference type="Proteomes" id="UP000422108"/>
    </source>
</evidence>
<dbReference type="EMBL" id="AP021879">
    <property type="protein sequence ID" value="BBO86917.1"/>
    <property type="molecule type" value="Genomic_DNA"/>
</dbReference>
<dbReference type="Pfam" id="PF13692">
    <property type="entry name" value="Glyco_trans_1_4"/>
    <property type="match status" value="1"/>
</dbReference>
<keyword evidence="2" id="KW-1185">Reference proteome</keyword>
<evidence type="ECO:0000313" key="1">
    <source>
        <dbReference type="EMBL" id="BBO86917.1"/>
    </source>
</evidence>
<proteinExistence type="predicted"/>
<evidence type="ECO:0008006" key="3">
    <source>
        <dbReference type="Google" id="ProtNLM"/>
    </source>
</evidence>
<protein>
    <recommendedName>
        <fullName evidence="3">Glycosyl transferase family 1 domain-containing protein</fullName>
    </recommendedName>
</protein>
<dbReference type="AlphaFoldDB" id="A0A5K8A348"/>